<dbReference type="EMBL" id="AP018738">
    <property type="protein sequence ID" value="BBE50123.1"/>
    <property type="molecule type" value="Genomic_DNA"/>
</dbReference>
<dbReference type="Proteomes" id="UP000033070">
    <property type="component" value="Chromosome"/>
</dbReference>
<proteinExistence type="inferred from homology"/>
<protein>
    <submittedName>
        <fullName evidence="7">Multidrug resistance protein MdtA</fullName>
    </submittedName>
</protein>
<accession>A0A2Z6G9K9</accession>
<comment type="similarity">
    <text evidence="2">Belongs to the membrane fusion protein (MFP) (TC 8.A.1) family.</text>
</comment>
<reference evidence="7 8" key="1">
    <citation type="submission" date="2018-06" db="EMBL/GenBank/DDBJ databases">
        <title>OYT1 Genome Sequencing.</title>
        <authorList>
            <person name="Kato S."/>
            <person name="Itoh T."/>
            <person name="Ohkuma M."/>
        </authorList>
    </citation>
    <scope>NUCLEOTIDE SEQUENCE [LARGE SCALE GENOMIC DNA]</scope>
    <source>
        <strain evidence="7 8">OYT1</strain>
    </source>
</reference>
<name>A0A2Z6G9K9_9PROT</name>
<dbReference type="Gene3D" id="2.40.50.100">
    <property type="match status" value="1"/>
</dbReference>
<sequence>MNKVRLSLLLLGLLGLSACGKKEEAKKAGPSGTPVSVVVAEQRTVEQVEESVGTLDSPADPVVAAEVAGKVLTLKVMEGAEIKAGQVLAELDPQDTSLLRQSAQAEVRRMESVSANETRRLERMKQLREQGFISQSGLDDVTAQATSAQNQLASAKAQLALAERNVGKTRIVSPFDGRLERQFIVPGQYLKVGDPAFRLVYMKKLRARLPFPEELAGRILPGMEVHVSSPGVVGVRNGKIDEVRPMSGATTRSFDAFAVFDNPGWKPGATVTGAVVLGRHANAVVVPEQSVVLRPAGKVVYVLAGEQVAQRVVQVGTKQADGMLEIVSGLKAGETVVVDGAGFLTDQAPVVVSHQEKTPGKSAVAPASAVVPASAVAAPVSAVFAAPKK</sequence>
<dbReference type="GO" id="GO:1990281">
    <property type="term" value="C:efflux pump complex"/>
    <property type="evidence" value="ECO:0007669"/>
    <property type="project" value="TreeGrafter"/>
</dbReference>
<dbReference type="Gene3D" id="2.40.420.20">
    <property type="match status" value="1"/>
</dbReference>
<dbReference type="Gene3D" id="2.40.30.170">
    <property type="match status" value="1"/>
</dbReference>
<dbReference type="Gene3D" id="1.10.287.470">
    <property type="entry name" value="Helix hairpin bin"/>
    <property type="match status" value="1"/>
</dbReference>
<dbReference type="PANTHER" id="PTHR30469">
    <property type="entry name" value="MULTIDRUG RESISTANCE PROTEIN MDTA"/>
    <property type="match status" value="1"/>
</dbReference>
<keyword evidence="4" id="KW-0175">Coiled coil</keyword>
<dbReference type="AlphaFoldDB" id="A0A2Z6G9K9"/>
<evidence type="ECO:0000259" key="6">
    <source>
        <dbReference type="Pfam" id="PF25967"/>
    </source>
</evidence>
<evidence type="ECO:0000256" key="4">
    <source>
        <dbReference type="SAM" id="Coils"/>
    </source>
</evidence>
<dbReference type="Pfam" id="PF25917">
    <property type="entry name" value="BSH_RND"/>
    <property type="match status" value="1"/>
</dbReference>
<dbReference type="InterPro" id="IPR011032">
    <property type="entry name" value="GroES-like_sf"/>
</dbReference>
<dbReference type="GO" id="GO:0015562">
    <property type="term" value="F:efflux transmembrane transporter activity"/>
    <property type="evidence" value="ECO:0007669"/>
    <property type="project" value="TreeGrafter"/>
</dbReference>
<dbReference type="KEGG" id="fam:OYT1_ch0556"/>
<gene>
    <name evidence="7" type="ORF">OYT1_ch0556</name>
</gene>
<dbReference type="STRING" id="1188319.OYT1_00196"/>
<feature type="domain" description="Multidrug resistance protein MdtA-like barrel-sandwich hybrid" evidence="5">
    <location>
        <begin position="63"/>
        <end position="200"/>
    </location>
</feature>
<dbReference type="NCBIfam" id="TIGR01730">
    <property type="entry name" value="RND_mfp"/>
    <property type="match status" value="1"/>
</dbReference>
<evidence type="ECO:0000259" key="5">
    <source>
        <dbReference type="Pfam" id="PF25917"/>
    </source>
</evidence>
<dbReference type="InterPro" id="IPR058625">
    <property type="entry name" value="MdtA-like_BSH"/>
</dbReference>
<dbReference type="PROSITE" id="PS51257">
    <property type="entry name" value="PROKAR_LIPOPROTEIN"/>
    <property type="match status" value="1"/>
</dbReference>
<dbReference type="Pfam" id="PF25967">
    <property type="entry name" value="RND-MFP_C"/>
    <property type="match status" value="1"/>
</dbReference>
<evidence type="ECO:0000313" key="7">
    <source>
        <dbReference type="EMBL" id="BBE50123.1"/>
    </source>
</evidence>
<keyword evidence="8" id="KW-1185">Reference proteome</keyword>
<evidence type="ECO:0000256" key="2">
    <source>
        <dbReference type="ARBA" id="ARBA00009477"/>
    </source>
</evidence>
<dbReference type="InterPro" id="IPR058627">
    <property type="entry name" value="MdtA-like_C"/>
</dbReference>
<dbReference type="RefSeq" id="WP_062625462.1">
    <property type="nucleotide sequence ID" value="NZ_AP018738.1"/>
</dbReference>
<evidence type="ECO:0000256" key="3">
    <source>
        <dbReference type="ARBA" id="ARBA00022448"/>
    </source>
</evidence>
<dbReference type="SUPFAM" id="SSF50129">
    <property type="entry name" value="GroES-like"/>
    <property type="match status" value="1"/>
</dbReference>
<keyword evidence="3" id="KW-0813">Transport</keyword>
<dbReference type="SUPFAM" id="SSF111369">
    <property type="entry name" value="HlyD-like secretion proteins"/>
    <property type="match status" value="1"/>
</dbReference>
<dbReference type="InterPro" id="IPR006143">
    <property type="entry name" value="RND_pump_MFP"/>
</dbReference>
<organism evidence="7 8">
    <name type="scientific">Ferriphaselus amnicola</name>
    <dbReference type="NCBI Taxonomy" id="1188319"/>
    <lineage>
        <taxon>Bacteria</taxon>
        <taxon>Pseudomonadati</taxon>
        <taxon>Pseudomonadota</taxon>
        <taxon>Betaproteobacteria</taxon>
        <taxon>Nitrosomonadales</taxon>
        <taxon>Gallionellaceae</taxon>
        <taxon>Ferriphaselus</taxon>
    </lineage>
</organism>
<evidence type="ECO:0000313" key="8">
    <source>
        <dbReference type="Proteomes" id="UP000033070"/>
    </source>
</evidence>
<comment type="subcellular location">
    <subcellularLocation>
        <location evidence="1">Cell envelope</location>
    </subcellularLocation>
</comment>
<feature type="coiled-coil region" evidence="4">
    <location>
        <begin position="138"/>
        <end position="165"/>
    </location>
</feature>
<feature type="domain" description="Multidrug resistance protein MdtA-like C-terminal permuted SH3" evidence="6">
    <location>
        <begin position="282"/>
        <end position="341"/>
    </location>
</feature>
<evidence type="ECO:0000256" key="1">
    <source>
        <dbReference type="ARBA" id="ARBA00004196"/>
    </source>
</evidence>
<dbReference type="PANTHER" id="PTHR30469:SF15">
    <property type="entry name" value="HLYD FAMILY OF SECRETION PROTEINS"/>
    <property type="match status" value="1"/>
</dbReference>